<evidence type="ECO:0000256" key="2">
    <source>
        <dbReference type="ARBA" id="ARBA00022771"/>
    </source>
</evidence>
<dbReference type="PANTHER" id="PTHR24102">
    <property type="entry name" value="PHD FINGER PROTEIN"/>
    <property type="match status" value="1"/>
</dbReference>
<dbReference type="Proteomes" id="UP000660262">
    <property type="component" value="Unassembled WGS sequence"/>
</dbReference>
<feature type="compositionally biased region" description="Low complexity" evidence="5">
    <location>
        <begin position="143"/>
        <end position="156"/>
    </location>
</feature>
<evidence type="ECO:0000256" key="5">
    <source>
        <dbReference type="SAM" id="MobiDB-lite"/>
    </source>
</evidence>
<dbReference type="EMBL" id="BNJQ01000009">
    <property type="protein sequence ID" value="GHP05207.1"/>
    <property type="molecule type" value="Genomic_DNA"/>
</dbReference>
<dbReference type="InterPro" id="IPR001965">
    <property type="entry name" value="Znf_PHD"/>
</dbReference>
<protein>
    <recommendedName>
        <fullName evidence="6">PHD-type domain-containing protein</fullName>
    </recommendedName>
</protein>
<keyword evidence="8" id="KW-1185">Reference proteome</keyword>
<name>A0A830HJK6_9CHLO</name>
<evidence type="ECO:0000313" key="8">
    <source>
        <dbReference type="Proteomes" id="UP000660262"/>
    </source>
</evidence>
<dbReference type="Gene3D" id="3.30.40.10">
    <property type="entry name" value="Zinc/RING finger domain, C3HC4 (zinc finger)"/>
    <property type="match status" value="1"/>
</dbReference>
<dbReference type="InterPro" id="IPR013083">
    <property type="entry name" value="Znf_RING/FYVE/PHD"/>
</dbReference>
<dbReference type="OrthoDB" id="2016337at2759"/>
<dbReference type="SUPFAM" id="SSF57903">
    <property type="entry name" value="FYVE/PHD zinc finger"/>
    <property type="match status" value="1"/>
</dbReference>
<dbReference type="AlphaFoldDB" id="A0A830HJK6"/>
<accession>A0A830HJK6</accession>
<evidence type="ECO:0000259" key="6">
    <source>
        <dbReference type="PROSITE" id="PS50016"/>
    </source>
</evidence>
<gene>
    <name evidence="7" type="ORF">PPROV_000395900</name>
</gene>
<evidence type="ECO:0000256" key="1">
    <source>
        <dbReference type="ARBA" id="ARBA00022723"/>
    </source>
</evidence>
<dbReference type="SMART" id="SM00249">
    <property type="entry name" value="PHD"/>
    <property type="match status" value="1"/>
</dbReference>
<evidence type="ECO:0000256" key="3">
    <source>
        <dbReference type="ARBA" id="ARBA00022833"/>
    </source>
</evidence>
<evidence type="ECO:0000256" key="4">
    <source>
        <dbReference type="PROSITE-ProRule" id="PRU00146"/>
    </source>
</evidence>
<dbReference type="InterPro" id="IPR019787">
    <property type="entry name" value="Znf_PHD-finger"/>
</dbReference>
<feature type="region of interest" description="Disordered" evidence="5">
    <location>
        <begin position="108"/>
        <end position="157"/>
    </location>
</feature>
<feature type="region of interest" description="Disordered" evidence="5">
    <location>
        <begin position="347"/>
        <end position="445"/>
    </location>
</feature>
<proteinExistence type="predicted"/>
<organism evidence="7 8">
    <name type="scientific">Pycnococcus provasolii</name>
    <dbReference type="NCBI Taxonomy" id="41880"/>
    <lineage>
        <taxon>Eukaryota</taxon>
        <taxon>Viridiplantae</taxon>
        <taxon>Chlorophyta</taxon>
        <taxon>Pseudoscourfieldiophyceae</taxon>
        <taxon>Pseudoscourfieldiales</taxon>
        <taxon>Pycnococcaceae</taxon>
        <taxon>Pycnococcus</taxon>
    </lineage>
</organism>
<feature type="compositionally biased region" description="Low complexity" evidence="5">
    <location>
        <begin position="413"/>
        <end position="427"/>
    </location>
</feature>
<sequence>MAFPLRLITRTGAGRNQNDDDVAVATAPRPLAQGLKGTPAAESSKAPICPLCNERDCERYPGNRGTHRKQCKRCRTSRDKLVRHRLHAAAAAAAAAQAIVAHTLGGGNGQAGAGAADPTPGGSLGVMHGTPATGAGGGGTPGARGTPATAGAGARAYSPHATTAHGAGMHFGRGIGSPHGIESGDEVSVSLVGGSAPSVNVELSKLILREALLEQRAKKRETESSLTVRNRRHTRSIPWRRPTADGCGWELLVEWATPTFEATWQPRRNLPTVKLDDVPILPADIDGLCCACCDLPHDTHPIYGELILCDGTCDRGWHTRCLSPPLSCVPPGEWLCTECKSNVHSNLPAPPPPANGSGDASEGGSGAPGAGSKRPRGAVEEERAEVGTTPKPSPRTPRNAWRTSGPGEVTPPASAAAKAGDATAKEAPPADEKTPAATAPGVTDAAMTDEDFALRLHQMLNAVPTRERKTRRLQ</sequence>
<dbReference type="PANTHER" id="PTHR24102:SF28">
    <property type="entry name" value="PHD-TYPE DOMAIN-CONTAINING PROTEIN"/>
    <property type="match status" value="1"/>
</dbReference>
<dbReference type="GO" id="GO:0008270">
    <property type="term" value="F:zinc ion binding"/>
    <property type="evidence" value="ECO:0007669"/>
    <property type="project" value="UniProtKB-KW"/>
</dbReference>
<keyword evidence="2 4" id="KW-0863">Zinc-finger</keyword>
<evidence type="ECO:0000313" key="7">
    <source>
        <dbReference type="EMBL" id="GHP05207.1"/>
    </source>
</evidence>
<reference evidence="7" key="1">
    <citation type="submission" date="2020-10" db="EMBL/GenBank/DDBJ databases">
        <title>Unveiling of a novel bifunctional photoreceptor, Dualchrome1, isolated from a cosmopolitan green alga.</title>
        <authorList>
            <person name="Suzuki S."/>
            <person name="Kawachi M."/>
        </authorList>
    </citation>
    <scope>NUCLEOTIDE SEQUENCE</scope>
    <source>
        <strain evidence="7">NIES 2893</strain>
    </source>
</reference>
<keyword evidence="3" id="KW-0862">Zinc</keyword>
<comment type="caution">
    <text evidence="7">The sequence shown here is derived from an EMBL/GenBank/DDBJ whole genome shotgun (WGS) entry which is preliminary data.</text>
</comment>
<feature type="domain" description="PHD-type" evidence="6">
    <location>
        <begin position="286"/>
        <end position="342"/>
    </location>
</feature>
<keyword evidence="1" id="KW-0479">Metal-binding</keyword>
<dbReference type="PROSITE" id="PS50016">
    <property type="entry name" value="ZF_PHD_2"/>
    <property type="match status" value="1"/>
</dbReference>
<dbReference type="InterPro" id="IPR011011">
    <property type="entry name" value="Znf_FYVE_PHD"/>
</dbReference>